<evidence type="ECO:0000256" key="3">
    <source>
        <dbReference type="ARBA" id="ARBA00023136"/>
    </source>
</evidence>
<gene>
    <name evidence="11" type="ORF">B4082_0982</name>
</gene>
<keyword evidence="3 8" id="KW-0472">Membrane</keyword>
<evidence type="ECO:0000256" key="4">
    <source>
        <dbReference type="ARBA" id="ARBA00023224"/>
    </source>
</evidence>
<dbReference type="SMART" id="SM00304">
    <property type="entry name" value="HAMP"/>
    <property type="match status" value="2"/>
</dbReference>
<dbReference type="Pfam" id="PF00015">
    <property type="entry name" value="MCPsignal"/>
    <property type="match status" value="1"/>
</dbReference>
<name>A0A164HFJ6_BACCE</name>
<dbReference type="InterPro" id="IPR003660">
    <property type="entry name" value="HAMP_dom"/>
</dbReference>
<evidence type="ECO:0000313" key="12">
    <source>
        <dbReference type="Proteomes" id="UP000076501"/>
    </source>
</evidence>
<dbReference type="CDD" id="cd11386">
    <property type="entry name" value="MCP_signal"/>
    <property type="match status" value="1"/>
</dbReference>
<dbReference type="PANTHER" id="PTHR32089:SF114">
    <property type="entry name" value="METHYL-ACCEPTING CHEMOTAXIS PROTEIN MCPB"/>
    <property type="match status" value="1"/>
</dbReference>
<dbReference type="PROSITE" id="PS50111">
    <property type="entry name" value="CHEMOTAXIS_TRANSDUC_2"/>
    <property type="match status" value="1"/>
</dbReference>
<dbReference type="CDD" id="cd06225">
    <property type="entry name" value="HAMP"/>
    <property type="match status" value="1"/>
</dbReference>
<dbReference type="CDD" id="cd18773">
    <property type="entry name" value="PDC1_HK_sensor"/>
    <property type="match status" value="1"/>
</dbReference>
<dbReference type="Proteomes" id="UP000076501">
    <property type="component" value="Unassembled WGS sequence"/>
</dbReference>
<dbReference type="PANTHER" id="PTHR32089">
    <property type="entry name" value="METHYL-ACCEPTING CHEMOTAXIS PROTEIN MCPB"/>
    <property type="match status" value="1"/>
</dbReference>
<evidence type="ECO:0000313" key="11">
    <source>
        <dbReference type="EMBL" id="KZD39890.1"/>
    </source>
</evidence>
<dbReference type="InterPro" id="IPR004089">
    <property type="entry name" value="MCPsignal_dom"/>
</dbReference>
<evidence type="ECO:0000259" key="9">
    <source>
        <dbReference type="PROSITE" id="PS50111"/>
    </source>
</evidence>
<feature type="domain" description="HAMP" evidence="10">
    <location>
        <begin position="225"/>
        <end position="276"/>
    </location>
</feature>
<reference evidence="11 12" key="1">
    <citation type="submission" date="2015-09" db="EMBL/GenBank/DDBJ databases">
        <title>Bacillus cereus food isolates.</title>
        <authorList>
            <person name="Boekhorst J."/>
        </authorList>
    </citation>
    <scope>NUCLEOTIDE SEQUENCE [LARGE SCALE GENOMIC DNA]</scope>
    <source>
        <strain evidence="11 12">B4082</strain>
    </source>
</reference>
<keyword evidence="4 6" id="KW-0807">Transducer</keyword>
<evidence type="ECO:0000256" key="8">
    <source>
        <dbReference type="SAM" id="Phobius"/>
    </source>
</evidence>
<dbReference type="GO" id="GO:0004888">
    <property type="term" value="F:transmembrane signaling receptor activity"/>
    <property type="evidence" value="ECO:0007669"/>
    <property type="project" value="InterPro"/>
</dbReference>
<dbReference type="SMART" id="SM00283">
    <property type="entry name" value="MA"/>
    <property type="match status" value="1"/>
</dbReference>
<evidence type="ECO:0000256" key="6">
    <source>
        <dbReference type="PROSITE-ProRule" id="PRU00284"/>
    </source>
</evidence>
<keyword evidence="7" id="KW-0175">Coiled coil</keyword>
<accession>A0A164HFJ6</accession>
<dbReference type="PROSITE" id="PS50885">
    <property type="entry name" value="HAMP"/>
    <property type="match status" value="1"/>
</dbReference>
<evidence type="ECO:0000259" key="10">
    <source>
        <dbReference type="PROSITE" id="PS50885"/>
    </source>
</evidence>
<keyword evidence="8" id="KW-0812">Transmembrane</keyword>
<dbReference type="AlphaFoldDB" id="A0A164HFJ6"/>
<dbReference type="GO" id="GO:0006935">
    <property type="term" value="P:chemotaxis"/>
    <property type="evidence" value="ECO:0007669"/>
    <property type="project" value="InterPro"/>
</dbReference>
<dbReference type="EMBL" id="LJKA01000012">
    <property type="protein sequence ID" value="KZD39890.1"/>
    <property type="molecule type" value="Genomic_DNA"/>
</dbReference>
<keyword evidence="8" id="KW-1133">Transmembrane helix</keyword>
<organism evidence="11 12">
    <name type="scientific">Bacillus cereus</name>
    <dbReference type="NCBI Taxonomy" id="1396"/>
    <lineage>
        <taxon>Bacteria</taxon>
        <taxon>Bacillati</taxon>
        <taxon>Bacillota</taxon>
        <taxon>Bacilli</taxon>
        <taxon>Bacillales</taxon>
        <taxon>Bacillaceae</taxon>
        <taxon>Bacillus</taxon>
        <taxon>Bacillus cereus group</taxon>
    </lineage>
</organism>
<dbReference type="InterPro" id="IPR004090">
    <property type="entry name" value="Chemotax_Me-accpt_rcpt"/>
</dbReference>
<dbReference type="Pfam" id="PF00672">
    <property type="entry name" value="HAMP"/>
    <property type="match status" value="1"/>
</dbReference>
<dbReference type="SUPFAM" id="SSF58104">
    <property type="entry name" value="Methyl-accepting chemotaxis protein (MCP) signaling domain"/>
    <property type="match status" value="1"/>
</dbReference>
<evidence type="ECO:0000256" key="7">
    <source>
        <dbReference type="SAM" id="Coils"/>
    </source>
</evidence>
<dbReference type="GO" id="GO:0007165">
    <property type="term" value="P:signal transduction"/>
    <property type="evidence" value="ECO:0007669"/>
    <property type="project" value="UniProtKB-KW"/>
</dbReference>
<feature type="transmembrane region" description="Helical" evidence="8">
    <location>
        <begin position="201"/>
        <end position="224"/>
    </location>
</feature>
<comment type="similarity">
    <text evidence="5">Belongs to the methyl-accepting chemotaxis (MCP) protein family.</text>
</comment>
<evidence type="ECO:0000256" key="1">
    <source>
        <dbReference type="ARBA" id="ARBA00004236"/>
    </source>
</evidence>
<comment type="caution">
    <text evidence="11">The sequence shown here is derived from an EMBL/GenBank/DDBJ whole genome shotgun (WGS) entry which is preliminary data.</text>
</comment>
<evidence type="ECO:0000256" key="5">
    <source>
        <dbReference type="ARBA" id="ARBA00029447"/>
    </source>
</evidence>
<dbReference type="Gene3D" id="1.10.287.950">
    <property type="entry name" value="Methyl-accepting chemotaxis protein"/>
    <property type="match status" value="1"/>
</dbReference>
<evidence type="ECO:0000256" key="2">
    <source>
        <dbReference type="ARBA" id="ARBA00022475"/>
    </source>
</evidence>
<dbReference type="PATRIC" id="fig|1396.539.peg.5572"/>
<keyword evidence="2" id="KW-1003">Cell membrane</keyword>
<feature type="coiled-coil region" evidence="7">
    <location>
        <begin position="331"/>
        <end position="358"/>
    </location>
</feature>
<dbReference type="PRINTS" id="PR00260">
    <property type="entry name" value="CHEMTRNSDUCR"/>
</dbReference>
<comment type="subcellular location">
    <subcellularLocation>
        <location evidence="1">Cell membrane</location>
    </subcellularLocation>
</comment>
<proteinExistence type="inferred from homology"/>
<sequence length="581" mass="64361">MLMKKYWHKLSFLQKNVLLTVLVILTLVGTMGALSFNMFQNSMMSIFERHSFETGDTVLHKLDEEIVRDVTKDPVAQREKREKLTEKLDEATEELNSVGQTYIVGAKKNEKGELLIVDLSTDLANVVEVRPGEYYKQPDLWMKAYDKVMSTKKANMTVVYEDLLGSWVTILEPIKDGDGNIVAIVAADVDASIVPSTKEKFIIQGLMFICISVLIATVIQFLIVRNALAPLRDLREGLRKVGEGDLSIKLEERPDDIGIINAYFNNTIEKFKGIVDKVKQTAEQVSSSSKELSVSTKENSMAVQEIVSSMVGVRAGTQSQETSVPKYLGIVYEMEDRIEEITNAAEQMTEESEGMEHHSVKGNGVIEQAINQMNIIQNAVQDVSSIIYSLETRSKEINDIVTVITGISNQTNSLALNASIESSRAEETRRGFAVVADEVRKLAEQTEASAKDIAKLIGETQAETEEAVVSMQKASKEVESGIKLVRSSGAFFEKISKSAQSVTNQVRVVSSNSSDILQNSENIVRVVNELSHIANMYANSSSNIEASMKEQEMSVQDIAELASSLSWLSQELQELIGEFKS</sequence>
<protein>
    <submittedName>
        <fullName evidence="11">Methyl-accepting chemotaxis protein</fullName>
    </submittedName>
</protein>
<dbReference type="GO" id="GO:0005886">
    <property type="term" value="C:plasma membrane"/>
    <property type="evidence" value="ECO:0007669"/>
    <property type="project" value="UniProtKB-SubCell"/>
</dbReference>
<feature type="domain" description="Methyl-accepting transducer" evidence="9">
    <location>
        <begin position="295"/>
        <end position="531"/>
    </location>
</feature>